<evidence type="ECO:0000259" key="1">
    <source>
        <dbReference type="Pfam" id="PF13681"/>
    </source>
</evidence>
<dbReference type="RefSeq" id="WP_165973452.1">
    <property type="nucleotide sequence ID" value="NZ_SMCS01000001.1"/>
</dbReference>
<sequence>MNVDARMRQPAAPRRERGVVLVVALIFLLLITLLAISSSGSSLLQEKLVGGLRNSQLAEWSAETALRGAEWRLWTASGDPSTRMKCGAFALTDCYEYSPDPVTNVTTFRTSDGWVTTGATKYDAVDFTAASKDATFHLYSDPYYIIEDLGMELPPNAGLQHESGSTGTGGTGYTSTNRHIYRITARGVGNNQNAIRVLETTFAAKSD</sequence>
<dbReference type="AlphaFoldDB" id="A0A4R3YWP9"/>
<gene>
    <name evidence="3" type="ORF">EC912_10123</name>
</gene>
<protein>
    <submittedName>
        <fullName evidence="3">Type IV pilus assembly protein PilX</fullName>
    </submittedName>
</protein>
<dbReference type="Proteomes" id="UP000295645">
    <property type="component" value="Unassembled WGS sequence"/>
</dbReference>
<feature type="domain" description="PilX/PilW C-terminal" evidence="1">
    <location>
        <begin position="104"/>
        <end position="203"/>
    </location>
</feature>
<proteinExistence type="predicted"/>
<evidence type="ECO:0000313" key="4">
    <source>
        <dbReference type="Proteomes" id="UP000295645"/>
    </source>
</evidence>
<dbReference type="Pfam" id="PF13681">
    <property type="entry name" value="PilX"/>
    <property type="match status" value="1"/>
</dbReference>
<evidence type="ECO:0000259" key="2">
    <source>
        <dbReference type="Pfam" id="PF14341"/>
    </source>
</evidence>
<comment type="caution">
    <text evidence="3">The sequence shown here is derived from an EMBL/GenBank/DDBJ whole genome shotgun (WGS) entry which is preliminary data.</text>
</comment>
<feature type="domain" description="Type 4 fimbrial biogenesis protein PilX N-terminal" evidence="2">
    <location>
        <begin position="17"/>
        <end position="67"/>
    </location>
</feature>
<organism evidence="3 4">
    <name type="scientific">Luteibacter rhizovicinus</name>
    <dbReference type="NCBI Taxonomy" id="242606"/>
    <lineage>
        <taxon>Bacteria</taxon>
        <taxon>Pseudomonadati</taxon>
        <taxon>Pseudomonadota</taxon>
        <taxon>Gammaproteobacteria</taxon>
        <taxon>Lysobacterales</taxon>
        <taxon>Rhodanobacteraceae</taxon>
        <taxon>Luteibacter</taxon>
    </lineage>
</organism>
<dbReference type="InterPro" id="IPR025205">
    <property type="entry name" value="PilX/PilW_C"/>
</dbReference>
<accession>A0A4R3YWP9</accession>
<name>A0A4R3YWP9_9GAMM</name>
<dbReference type="InterPro" id="IPR025746">
    <property type="entry name" value="PilX_N_dom"/>
</dbReference>
<keyword evidence="4" id="KW-1185">Reference proteome</keyword>
<evidence type="ECO:0000313" key="3">
    <source>
        <dbReference type="EMBL" id="TCV97030.1"/>
    </source>
</evidence>
<dbReference type="EMBL" id="SMCS01000001">
    <property type="protein sequence ID" value="TCV97030.1"/>
    <property type="molecule type" value="Genomic_DNA"/>
</dbReference>
<reference evidence="3 4" key="1">
    <citation type="submission" date="2019-03" db="EMBL/GenBank/DDBJ databases">
        <title>Above-ground endophytic microbial communities from plants in different locations in the United States.</title>
        <authorList>
            <person name="Frank C."/>
        </authorList>
    </citation>
    <scope>NUCLEOTIDE SEQUENCE [LARGE SCALE GENOMIC DNA]</scope>
    <source>
        <strain evidence="3 4">LP_13_YM</strain>
    </source>
</reference>
<dbReference type="Pfam" id="PF14341">
    <property type="entry name" value="PilX_N"/>
    <property type="match status" value="1"/>
</dbReference>